<gene>
    <name evidence="1" type="ORF">KFQ06_00485</name>
</gene>
<reference evidence="1" key="1">
    <citation type="journal article" date="2022" name="BMC Genomics">
        <title>Genome sequence of the entomopathogenic Serratia entomophila isolate 626 and characterisation of the species specific itaconate degradation pathway.</title>
        <authorList>
            <person name="Vaughan A.L."/>
            <person name="Altermann E."/>
            <person name="Glare T.R."/>
            <person name="Hurst M.R.H."/>
        </authorList>
    </citation>
    <scope>NUCLEOTIDE SEQUENCE</scope>
    <source>
        <strain evidence="1">626</strain>
    </source>
</reference>
<protein>
    <recommendedName>
        <fullName evidence="3">FidL-like membrane protein</fullName>
    </recommendedName>
</protein>
<evidence type="ECO:0008006" key="3">
    <source>
        <dbReference type="Google" id="ProtNLM"/>
    </source>
</evidence>
<name>A0ABY5CTC3_9GAMM</name>
<dbReference type="Proteomes" id="UP001056873">
    <property type="component" value="Chromosome"/>
</dbReference>
<sequence>MKKILIALNLVFLFLFILVFKNHDGPYKCATQFTTFIEKENNYTLFSGNLTLFIENEQGGFFNMTGTIKTKDSAYFLRRQSYFTFKPNEFDNVKMTKITNVVVQPDDNTPKEIWTGDILPGKTDNAFPIEIWRLKDNLILFKSVDSGYFICPKIGW</sequence>
<dbReference type="RefSeq" id="WP_234586916.1">
    <property type="nucleotide sequence ID" value="NZ_CAMIPG010000008.1"/>
</dbReference>
<dbReference type="EMBL" id="CP074347">
    <property type="protein sequence ID" value="USV01074.1"/>
    <property type="molecule type" value="Genomic_DNA"/>
</dbReference>
<accession>A0ABY5CTC3</accession>
<dbReference type="GeneID" id="75024813"/>
<proteinExistence type="predicted"/>
<keyword evidence="2" id="KW-1185">Reference proteome</keyword>
<dbReference type="InterPro" id="IPR031854">
    <property type="entry name" value="FidL-like"/>
</dbReference>
<evidence type="ECO:0000313" key="1">
    <source>
        <dbReference type="EMBL" id="USV01074.1"/>
    </source>
</evidence>
<evidence type="ECO:0000313" key="2">
    <source>
        <dbReference type="Proteomes" id="UP001056873"/>
    </source>
</evidence>
<dbReference type="Pfam" id="PF15941">
    <property type="entry name" value="FidL_like"/>
    <property type="match status" value="1"/>
</dbReference>
<organism evidence="1 2">
    <name type="scientific">Serratia entomophila</name>
    <dbReference type="NCBI Taxonomy" id="42906"/>
    <lineage>
        <taxon>Bacteria</taxon>
        <taxon>Pseudomonadati</taxon>
        <taxon>Pseudomonadota</taxon>
        <taxon>Gammaproteobacteria</taxon>
        <taxon>Enterobacterales</taxon>
        <taxon>Yersiniaceae</taxon>
        <taxon>Serratia</taxon>
    </lineage>
</organism>